<dbReference type="InterPro" id="IPR002401">
    <property type="entry name" value="Cyt_P450_E_grp-I"/>
</dbReference>
<feature type="binding site" description="axial binding residue" evidence="13">
    <location>
        <position position="237"/>
    </location>
    <ligand>
        <name>heme</name>
        <dbReference type="ChEBI" id="CHEBI:30413"/>
    </ligand>
    <ligandPart>
        <name>Fe</name>
        <dbReference type="ChEBI" id="CHEBI:18248"/>
    </ligandPart>
</feature>
<dbReference type="EMBL" id="VYZN01000012">
    <property type="protein sequence ID" value="KAE9541599.1"/>
    <property type="molecule type" value="Genomic_DNA"/>
</dbReference>
<comment type="caution">
    <text evidence="15">The sequence shown here is derived from an EMBL/GenBank/DDBJ whole genome shotgun (WGS) entry which is preliminary data.</text>
</comment>
<evidence type="ECO:0000313" key="16">
    <source>
        <dbReference type="Proteomes" id="UP000475862"/>
    </source>
</evidence>
<evidence type="ECO:0000256" key="8">
    <source>
        <dbReference type="ARBA" id="ARBA00022848"/>
    </source>
</evidence>
<evidence type="ECO:0008006" key="17">
    <source>
        <dbReference type="Google" id="ProtNLM"/>
    </source>
</evidence>
<dbReference type="GO" id="GO:0020037">
    <property type="term" value="F:heme binding"/>
    <property type="evidence" value="ECO:0007669"/>
    <property type="project" value="InterPro"/>
</dbReference>
<name>A0A6G0TYM4_APHGL</name>
<dbReference type="GO" id="GO:0016705">
    <property type="term" value="F:oxidoreductase activity, acting on paired donors, with incorporation or reduction of molecular oxygen"/>
    <property type="evidence" value="ECO:0007669"/>
    <property type="project" value="InterPro"/>
</dbReference>
<keyword evidence="8" id="KW-0492">Microsome</keyword>
<dbReference type="PANTHER" id="PTHR24292">
    <property type="entry name" value="CYTOCHROME P450"/>
    <property type="match status" value="1"/>
</dbReference>
<keyword evidence="9 14" id="KW-0560">Oxidoreductase</keyword>
<keyword evidence="12" id="KW-0472">Membrane</keyword>
<comment type="cofactor">
    <cofactor evidence="1 13">
        <name>heme</name>
        <dbReference type="ChEBI" id="CHEBI:30413"/>
    </cofactor>
</comment>
<keyword evidence="11 14" id="KW-0503">Monooxygenase</keyword>
<keyword evidence="16" id="KW-1185">Reference proteome</keyword>
<dbReference type="Proteomes" id="UP000475862">
    <property type="component" value="Unassembled WGS sequence"/>
</dbReference>
<keyword evidence="10 13" id="KW-0408">Iron</keyword>
<evidence type="ECO:0000256" key="2">
    <source>
        <dbReference type="ARBA" id="ARBA00004174"/>
    </source>
</evidence>
<gene>
    <name evidence="15" type="ORF">AGLY_003590</name>
</gene>
<keyword evidence="7" id="KW-0256">Endoplasmic reticulum</keyword>
<dbReference type="InterPro" id="IPR036396">
    <property type="entry name" value="Cyt_P450_sf"/>
</dbReference>
<evidence type="ECO:0000256" key="9">
    <source>
        <dbReference type="ARBA" id="ARBA00023002"/>
    </source>
</evidence>
<keyword evidence="5 13" id="KW-0349">Heme</keyword>
<dbReference type="InterPro" id="IPR001128">
    <property type="entry name" value="Cyt_P450"/>
</dbReference>
<keyword evidence="6 13" id="KW-0479">Metal-binding</keyword>
<dbReference type="InterPro" id="IPR050476">
    <property type="entry name" value="Insect_CytP450_Detox"/>
</dbReference>
<dbReference type="PANTHER" id="PTHR24292:SF100">
    <property type="entry name" value="CYTOCHROME P450 6A16, ISOFORM B-RELATED"/>
    <property type="match status" value="1"/>
</dbReference>
<dbReference type="OrthoDB" id="2789670at2759"/>
<evidence type="ECO:0000256" key="3">
    <source>
        <dbReference type="ARBA" id="ARBA00004406"/>
    </source>
</evidence>
<evidence type="ECO:0000256" key="13">
    <source>
        <dbReference type="PIRSR" id="PIRSR602401-1"/>
    </source>
</evidence>
<accession>A0A6G0TYM4</accession>
<dbReference type="GO" id="GO:0005506">
    <property type="term" value="F:iron ion binding"/>
    <property type="evidence" value="ECO:0007669"/>
    <property type="project" value="InterPro"/>
</dbReference>
<organism evidence="15 16">
    <name type="scientific">Aphis glycines</name>
    <name type="common">Soybean aphid</name>
    <dbReference type="NCBI Taxonomy" id="307491"/>
    <lineage>
        <taxon>Eukaryota</taxon>
        <taxon>Metazoa</taxon>
        <taxon>Ecdysozoa</taxon>
        <taxon>Arthropoda</taxon>
        <taxon>Hexapoda</taxon>
        <taxon>Insecta</taxon>
        <taxon>Pterygota</taxon>
        <taxon>Neoptera</taxon>
        <taxon>Paraneoptera</taxon>
        <taxon>Hemiptera</taxon>
        <taxon>Sternorrhyncha</taxon>
        <taxon>Aphidomorpha</taxon>
        <taxon>Aphidoidea</taxon>
        <taxon>Aphididae</taxon>
        <taxon>Aphidini</taxon>
        <taxon>Aphis</taxon>
        <taxon>Aphis</taxon>
    </lineage>
</organism>
<evidence type="ECO:0000256" key="6">
    <source>
        <dbReference type="ARBA" id="ARBA00022723"/>
    </source>
</evidence>
<dbReference type="GO" id="GO:0004497">
    <property type="term" value="F:monooxygenase activity"/>
    <property type="evidence" value="ECO:0007669"/>
    <property type="project" value="UniProtKB-KW"/>
</dbReference>
<dbReference type="PROSITE" id="PS00086">
    <property type="entry name" value="CYTOCHROME_P450"/>
    <property type="match status" value="1"/>
</dbReference>
<dbReference type="Pfam" id="PF00067">
    <property type="entry name" value="p450"/>
    <property type="match status" value="1"/>
</dbReference>
<evidence type="ECO:0000313" key="15">
    <source>
        <dbReference type="EMBL" id="KAE9541599.1"/>
    </source>
</evidence>
<evidence type="ECO:0000256" key="14">
    <source>
        <dbReference type="RuleBase" id="RU000461"/>
    </source>
</evidence>
<protein>
    <recommendedName>
        <fullName evidence="17">Cytochrome P450</fullName>
    </recommendedName>
</protein>
<proteinExistence type="inferred from homology"/>
<evidence type="ECO:0000256" key="11">
    <source>
        <dbReference type="ARBA" id="ARBA00023033"/>
    </source>
</evidence>
<dbReference type="SUPFAM" id="SSF48264">
    <property type="entry name" value="Cytochrome P450"/>
    <property type="match status" value="1"/>
</dbReference>
<sequence length="285" mass="32935">MKTPYLMIRDPELKNIMLIKDFAHFTDRGFYLDPFINLISNSLLFMIGKRWKIMQQKLNPGFNSGKLKLMKSLRTGKKMAQLSIQARKELVLNNDLIPEEKFTDIDIVANVILLFAAGAEPVFDTFAFCFYELALNKPIQDKLRQHIYVTREKHETMRKHSEVIVLFREATNTYPVPGQSLIIEKGQKIITPTNSIYHDPKYYPNPDIFDPERFSPEEKAKRPKASELFFSDGLRFCIGKRLAEIELKLCSSEIISNFEVLECRKTENPIQITPTGMVVKPKNGV</sequence>
<dbReference type="PRINTS" id="PR00463">
    <property type="entry name" value="EP450I"/>
</dbReference>
<dbReference type="InterPro" id="IPR017972">
    <property type="entry name" value="Cyt_P450_CS"/>
</dbReference>
<evidence type="ECO:0000256" key="4">
    <source>
        <dbReference type="ARBA" id="ARBA00010617"/>
    </source>
</evidence>
<evidence type="ECO:0000256" key="10">
    <source>
        <dbReference type="ARBA" id="ARBA00023004"/>
    </source>
</evidence>
<evidence type="ECO:0000256" key="7">
    <source>
        <dbReference type="ARBA" id="ARBA00022824"/>
    </source>
</evidence>
<evidence type="ECO:0000256" key="1">
    <source>
        <dbReference type="ARBA" id="ARBA00001971"/>
    </source>
</evidence>
<dbReference type="Gene3D" id="1.10.630.10">
    <property type="entry name" value="Cytochrome P450"/>
    <property type="match status" value="3"/>
</dbReference>
<comment type="similarity">
    <text evidence="4 14">Belongs to the cytochrome P450 family.</text>
</comment>
<reference evidence="15 16" key="1">
    <citation type="submission" date="2019-08" db="EMBL/GenBank/DDBJ databases">
        <title>The genome of the soybean aphid Biotype 1, its phylome, world population structure and adaptation to the North American continent.</title>
        <authorList>
            <person name="Giordano R."/>
            <person name="Donthu R.K."/>
            <person name="Hernandez A.G."/>
            <person name="Wright C.L."/>
            <person name="Zimin A.V."/>
        </authorList>
    </citation>
    <scope>NUCLEOTIDE SEQUENCE [LARGE SCALE GENOMIC DNA]</scope>
    <source>
        <tissue evidence="15">Whole aphids</tissue>
    </source>
</reference>
<evidence type="ECO:0000256" key="12">
    <source>
        <dbReference type="ARBA" id="ARBA00023136"/>
    </source>
</evidence>
<dbReference type="GO" id="GO:0005789">
    <property type="term" value="C:endoplasmic reticulum membrane"/>
    <property type="evidence" value="ECO:0007669"/>
    <property type="project" value="UniProtKB-SubCell"/>
</dbReference>
<comment type="subcellular location">
    <subcellularLocation>
        <location evidence="3">Endoplasmic reticulum membrane</location>
        <topology evidence="3">Peripheral membrane protein</topology>
    </subcellularLocation>
    <subcellularLocation>
        <location evidence="2">Microsome membrane</location>
        <topology evidence="2">Peripheral membrane protein</topology>
    </subcellularLocation>
</comment>
<evidence type="ECO:0000256" key="5">
    <source>
        <dbReference type="ARBA" id="ARBA00022617"/>
    </source>
</evidence>
<dbReference type="AlphaFoldDB" id="A0A6G0TYM4"/>